<dbReference type="OrthoDB" id="5413003at2759"/>
<feature type="compositionally biased region" description="Polar residues" evidence="1">
    <location>
        <begin position="449"/>
        <end position="458"/>
    </location>
</feature>
<evidence type="ECO:0000256" key="1">
    <source>
        <dbReference type="SAM" id="MobiDB-lite"/>
    </source>
</evidence>
<evidence type="ECO:0000313" key="2">
    <source>
        <dbReference type="Proteomes" id="UP000504637"/>
    </source>
</evidence>
<feature type="region of interest" description="Disordered" evidence="1">
    <location>
        <begin position="1"/>
        <end position="54"/>
    </location>
</feature>
<feature type="compositionally biased region" description="Low complexity" evidence="1">
    <location>
        <begin position="23"/>
        <end position="45"/>
    </location>
</feature>
<dbReference type="GeneID" id="54364150"/>
<keyword evidence="2" id="KW-1185">Reference proteome</keyword>
<dbReference type="PANTHER" id="PTHR37287:SF1">
    <property type="entry name" value="INO EIGHTY SUBUNIT 1"/>
    <property type="match status" value="1"/>
</dbReference>
<dbReference type="Proteomes" id="UP000504637">
    <property type="component" value="Unplaced"/>
</dbReference>
<evidence type="ECO:0000313" key="3">
    <source>
        <dbReference type="RefSeq" id="XP_033461161.1"/>
    </source>
</evidence>
<proteinExistence type="predicted"/>
<dbReference type="PANTHER" id="PTHR37287">
    <property type="entry name" value="INO EIGHTY SUBUNIT 1"/>
    <property type="match status" value="1"/>
</dbReference>
<feature type="region of interest" description="Disordered" evidence="1">
    <location>
        <begin position="355"/>
        <end position="469"/>
    </location>
</feature>
<feature type="region of interest" description="Disordered" evidence="1">
    <location>
        <begin position="698"/>
        <end position="785"/>
    </location>
</feature>
<reference evidence="3" key="3">
    <citation type="submission" date="2025-08" db="UniProtKB">
        <authorList>
            <consortium name="RefSeq"/>
        </authorList>
    </citation>
    <scope>IDENTIFICATION</scope>
    <source>
        <strain evidence="3">CBS 342.82</strain>
    </source>
</reference>
<feature type="compositionally biased region" description="Acidic residues" evidence="1">
    <location>
        <begin position="747"/>
        <end position="785"/>
    </location>
</feature>
<dbReference type="GO" id="GO:0031011">
    <property type="term" value="C:Ino80 complex"/>
    <property type="evidence" value="ECO:0007669"/>
    <property type="project" value="InterPro"/>
</dbReference>
<evidence type="ECO:0008006" key="4">
    <source>
        <dbReference type="Google" id="ProtNLM"/>
    </source>
</evidence>
<sequence length="785" mass="88735">MPERVDNDNVDEHEDDDNDDQNDNAATPKPAADAATSTTAASTSKRTGAPAPQLGTLYQNTKMKHLKKEDGIPLWRKDMQYDFLRHVLRDQTKCFTKYSEQTSNHTFAEVYIDAMAKSSKCSKILKDKLLTDPESAITMAMVCLLVNIGRMNTTLNFFPEMRAQLRTYHPIPALQAHQDSSTYKQLQDAPRLKSILKGATEDTRQPSTIEDIRNAAKPRTNAVNLIFVMHQYFPKVTELHFPEDQEFFDLVMGTNMGSETRAKAFLWLMWWYLESDFSYEDSQRNPFGPGEVSEQDRDTDPLPAKVPKIAILTEEEEEAENVDPPSELKFGEDKRRERIAILASEPSPAMIALKRARKEKGHSSTPGLSHGDDGGSETGWAEYSSKLNRRLSGRNLETGSEMTRSPSPGRSYHDDAGLDQSLHLTTPSAHSGKKGPGRGNWRRKKGDLNATSRAFTDSSHQKPLLPSTSHLSFMHDGSFEGWGDTPLSERHGGSQFGIGSGKNDHVPTPSFQSTKRNRGMTQHQSAVVNHRKQQIDYSLDRRIRKAHERARDKREQESAVIRAWKRIRSMPPDYDSEEEAIRIRRARERSEKDTDEWRTTNHLTKDGEDFFDNVDLWRRPRMLFAGFVRINGEVSDVGEESKSLANSLRRASRRLERWQDTPLPGDVVLRRMQIEAQGGFEKPRPRISLSPVENVAEIEEPESTLGNGPVRGSAVRGGRRRAGTSRAKGRRETNQNVQQEIKADPEPAPDEDDGAAELDEEDREILGEVDADESEDDNEDENMDD</sequence>
<name>A0A6J3M805_9PEZI</name>
<protein>
    <recommendedName>
        <fullName evidence="4">Ino eighty subunit 1</fullName>
    </recommendedName>
</protein>
<reference evidence="3" key="1">
    <citation type="submission" date="2020-01" db="EMBL/GenBank/DDBJ databases">
        <authorList>
            <consortium name="DOE Joint Genome Institute"/>
            <person name="Haridas S."/>
            <person name="Albert R."/>
            <person name="Binder M."/>
            <person name="Bloem J."/>
            <person name="Labutti K."/>
            <person name="Salamov A."/>
            <person name="Andreopoulos B."/>
            <person name="Baker S.E."/>
            <person name="Barry K."/>
            <person name="Bills G."/>
            <person name="Bluhm B.H."/>
            <person name="Cannon C."/>
            <person name="Castanera R."/>
            <person name="Culley D.E."/>
            <person name="Daum C."/>
            <person name="Ezra D."/>
            <person name="Gonzalez J.B."/>
            <person name="Henrissat B."/>
            <person name="Kuo A."/>
            <person name="Liang C."/>
            <person name="Lipzen A."/>
            <person name="Lutzoni F."/>
            <person name="Magnuson J."/>
            <person name="Mondo S."/>
            <person name="Nolan M."/>
            <person name="Ohm R."/>
            <person name="Pangilinan J."/>
            <person name="Park H.-J."/>
            <person name="Ramirez L."/>
            <person name="Alfaro M."/>
            <person name="Sun H."/>
            <person name="Tritt A."/>
            <person name="Yoshinaga Y."/>
            <person name="Zwiers L.-H."/>
            <person name="Turgeon B.G."/>
            <person name="Goodwin S.B."/>
            <person name="Spatafora J.W."/>
            <person name="Crous P.W."/>
            <person name="Grigoriev I.V."/>
        </authorList>
    </citation>
    <scope>NUCLEOTIDE SEQUENCE</scope>
    <source>
        <strain evidence="3">CBS 342.82</strain>
    </source>
</reference>
<feature type="compositionally biased region" description="Polar residues" evidence="1">
    <location>
        <begin position="395"/>
        <end position="408"/>
    </location>
</feature>
<reference evidence="3" key="2">
    <citation type="submission" date="2020-04" db="EMBL/GenBank/DDBJ databases">
        <authorList>
            <consortium name="NCBI Genome Project"/>
        </authorList>
    </citation>
    <scope>NUCLEOTIDE SEQUENCE</scope>
    <source>
        <strain evidence="3">CBS 342.82</strain>
    </source>
</reference>
<feature type="compositionally biased region" description="Polar residues" evidence="1">
    <location>
        <begin position="509"/>
        <end position="519"/>
    </location>
</feature>
<feature type="region of interest" description="Disordered" evidence="1">
    <location>
        <begin position="282"/>
        <end position="333"/>
    </location>
</feature>
<organism evidence="3">
    <name type="scientific">Dissoconium aciculare CBS 342.82</name>
    <dbReference type="NCBI Taxonomy" id="1314786"/>
    <lineage>
        <taxon>Eukaryota</taxon>
        <taxon>Fungi</taxon>
        <taxon>Dikarya</taxon>
        <taxon>Ascomycota</taxon>
        <taxon>Pezizomycotina</taxon>
        <taxon>Dothideomycetes</taxon>
        <taxon>Dothideomycetidae</taxon>
        <taxon>Mycosphaerellales</taxon>
        <taxon>Dissoconiaceae</taxon>
        <taxon>Dissoconium</taxon>
    </lineage>
</organism>
<feature type="compositionally biased region" description="Basic residues" evidence="1">
    <location>
        <begin position="717"/>
        <end position="729"/>
    </location>
</feature>
<accession>A0A6J3M805</accession>
<dbReference type="AlphaFoldDB" id="A0A6J3M805"/>
<dbReference type="RefSeq" id="XP_033461161.1">
    <property type="nucleotide sequence ID" value="XM_033606350.1"/>
</dbReference>
<gene>
    <name evidence="3" type="ORF">K489DRAFT_387708</name>
</gene>
<feature type="compositionally biased region" description="Basic residues" evidence="1">
    <location>
        <begin position="431"/>
        <end position="445"/>
    </location>
</feature>
<feature type="compositionally biased region" description="Acidic residues" evidence="1">
    <location>
        <begin position="8"/>
        <end position="22"/>
    </location>
</feature>
<dbReference type="InterPro" id="IPR038014">
    <property type="entry name" value="Ies1"/>
</dbReference>
<feature type="region of interest" description="Disordered" evidence="1">
    <location>
        <begin position="496"/>
        <end position="519"/>
    </location>
</feature>